<reference evidence="1 2" key="1">
    <citation type="journal article" date="2022" name="Hortic Res">
        <title>A haplotype resolved chromosomal level avocado genome allows analysis of novel avocado genes.</title>
        <authorList>
            <person name="Nath O."/>
            <person name="Fletcher S.J."/>
            <person name="Hayward A."/>
            <person name="Shaw L.M."/>
            <person name="Masouleh A.K."/>
            <person name="Furtado A."/>
            <person name="Henry R.J."/>
            <person name="Mitter N."/>
        </authorList>
    </citation>
    <scope>NUCLEOTIDE SEQUENCE [LARGE SCALE GENOMIC DNA]</scope>
    <source>
        <strain evidence="2">cv. Hass</strain>
    </source>
</reference>
<gene>
    <name evidence="1" type="ORF">MRB53_035788</name>
</gene>
<protein>
    <submittedName>
        <fullName evidence="1">Uncharacterized protein</fullName>
    </submittedName>
</protein>
<accession>A0ACC2K5X0</accession>
<dbReference type="Proteomes" id="UP001234297">
    <property type="component" value="Chromosome 12"/>
</dbReference>
<organism evidence="1 2">
    <name type="scientific">Persea americana</name>
    <name type="common">Avocado</name>
    <dbReference type="NCBI Taxonomy" id="3435"/>
    <lineage>
        <taxon>Eukaryota</taxon>
        <taxon>Viridiplantae</taxon>
        <taxon>Streptophyta</taxon>
        <taxon>Embryophyta</taxon>
        <taxon>Tracheophyta</taxon>
        <taxon>Spermatophyta</taxon>
        <taxon>Magnoliopsida</taxon>
        <taxon>Magnoliidae</taxon>
        <taxon>Laurales</taxon>
        <taxon>Lauraceae</taxon>
        <taxon>Persea</taxon>
    </lineage>
</organism>
<comment type="caution">
    <text evidence="1">The sequence shown here is derived from an EMBL/GenBank/DDBJ whole genome shotgun (WGS) entry which is preliminary data.</text>
</comment>
<sequence>MCNYRSNAIGVINMPGSSQDQSFEGMQIPLVRGRLEMRNKSVTAYTESNSGGPANISFNPYAVPSSASRIFPMPLNNGSDYIGSSSNHGIAGIGVDEYGRNHHLMDNVRGSGKRKNAEGLPGNYYYTNGPASSSSSSLGVPMNSGPQQREEPYVPRIGALEAATFNPSEYNGSGVLSTTEGPQRTMEAFPIGTMDLLGQICTDVAMMEYSGFFGVGNFIDQHRDMRLDIDDMSYEELLALEERIGDVSTGLSEETISSCLKTRRYVPCTVSSPSDQPADMVMPDKETCIICQAEYEESEKIGILDCGHDYHADCIKQWLLVKNACPICKASALAVDKKNE</sequence>
<evidence type="ECO:0000313" key="1">
    <source>
        <dbReference type="EMBL" id="KAJ8616416.1"/>
    </source>
</evidence>
<name>A0ACC2K5X0_PERAE</name>
<evidence type="ECO:0000313" key="2">
    <source>
        <dbReference type="Proteomes" id="UP001234297"/>
    </source>
</evidence>
<proteinExistence type="predicted"/>
<dbReference type="EMBL" id="CM056820">
    <property type="protein sequence ID" value="KAJ8616416.1"/>
    <property type="molecule type" value="Genomic_DNA"/>
</dbReference>
<keyword evidence="2" id="KW-1185">Reference proteome</keyword>